<protein>
    <recommendedName>
        <fullName evidence="2">Myb/SANT-like domain-containing protein</fullName>
    </recommendedName>
</protein>
<evidence type="ECO:0000313" key="3">
    <source>
        <dbReference type="EMBL" id="KAE8243290.1"/>
    </source>
</evidence>
<dbReference type="InterPro" id="IPR024752">
    <property type="entry name" value="Myb/SANT-like_dom"/>
</dbReference>
<feature type="compositionally biased region" description="Acidic residues" evidence="1">
    <location>
        <begin position="82"/>
        <end position="106"/>
    </location>
</feature>
<comment type="caution">
    <text evidence="3">The sequence shown here is derived from an EMBL/GenBank/DDBJ whole genome shotgun (WGS) entry which is preliminary data.</text>
</comment>
<feature type="region of interest" description="Disordered" evidence="1">
    <location>
        <begin position="62"/>
        <end position="115"/>
    </location>
</feature>
<dbReference type="PANTHER" id="PTHR46929">
    <property type="entry name" value="EXPRESSED PROTEIN"/>
    <property type="match status" value="1"/>
</dbReference>
<sequence length="199" mass="22421">MWKEVKELINLSGFGWDETGKRVTAEEDVWDELVKRQPKFKRWRDKTFVHYERVDALATRSTATGSFARDGKGKEKRGDTDGAGDETGSEDEDEDEDEEEIDDDNDVVTPSRKRKRPSAVSAIADIAVALKDLGSQDEGLGDALTELLERDSDVFNEDQLALLGLALADKPRLASVYRSYATRPELRRNFLQKVLDTNP</sequence>
<dbReference type="EMBL" id="LWDE02000926">
    <property type="protein sequence ID" value="KAE8243290.1"/>
    <property type="molecule type" value="Genomic_DNA"/>
</dbReference>
<reference evidence="3" key="2">
    <citation type="journal article" date="2019" name="IMA Fungus">
        <title>Genome sequencing and comparison of five Tilletia species to identify candidate genes for the detection of regulated species infecting wheat.</title>
        <authorList>
            <person name="Nguyen H.D.T."/>
            <person name="Sultana T."/>
            <person name="Kesanakurti P."/>
            <person name="Hambleton S."/>
        </authorList>
    </citation>
    <scope>NUCLEOTIDE SEQUENCE</scope>
    <source>
        <strain evidence="3">DAOMC 236426</strain>
    </source>
</reference>
<proteinExistence type="predicted"/>
<keyword evidence="4" id="KW-1185">Reference proteome</keyword>
<evidence type="ECO:0000313" key="4">
    <source>
        <dbReference type="Proteomes" id="UP000077684"/>
    </source>
</evidence>
<dbReference type="AlphaFoldDB" id="A0A8X7MNT8"/>
<dbReference type="Proteomes" id="UP000077684">
    <property type="component" value="Unassembled WGS sequence"/>
</dbReference>
<dbReference type="PANTHER" id="PTHR46929:SF3">
    <property type="entry name" value="MYB_SANT-LIKE DOMAIN-CONTAINING PROTEIN"/>
    <property type="match status" value="1"/>
</dbReference>
<dbReference type="Pfam" id="PF12776">
    <property type="entry name" value="Myb_DNA-bind_3"/>
    <property type="match status" value="1"/>
</dbReference>
<feature type="compositionally biased region" description="Basic and acidic residues" evidence="1">
    <location>
        <begin position="69"/>
        <end position="80"/>
    </location>
</feature>
<reference evidence="3" key="1">
    <citation type="submission" date="2016-04" db="EMBL/GenBank/DDBJ databases">
        <authorList>
            <person name="Nguyen H.D."/>
            <person name="Samba Siva P."/>
            <person name="Cullis J."/>
            <person name="Levesque C.A."/>
            <person name="Hambleton S."/>
        </authorList>
    </citation>
    <scope>NUCLEOTIDE SEQUENCE</scope>
    <source>
        <strain evidence="3">DAOMC 236426</strain>
    </source>
</reference>
<evidence type="ECO:0000256" key="1">
    <source>
        <dbReference type="SAM" id="MobiDB-lite"/>
    </source>
</evidence>
<name>A0A8X7MNT8_9BASI</name>
<feature type="domain" description="Myb/SANT-like" evidence="2">
    <location>
        <begin position="2"/>
        <end position="32"/>
    </location>
</feature>
<organism evidence="3 4">
    <name type="scientific">Tilletia controversa</name>
    <name type="common">dwarf bunt fungus</name>
    <dbReference type="NCBI Taxonomy" id="13291"/>
    <lineage>
        <taxon>Eukaryota</taxon>
        <taxon>Fungi</taxon>
        <taxon>Dikarya</taxon>
        <taxon>Basidiomycota</taxon>
        <taxon>Ustilaginomycotina</taxon>
        <taxon>Exobasidiomycetes</taxon>
        <taxon>Tilletiales</taxon>
        <taxon>Tilletiaceae</taxon>
        <taxon>Tilletia</taxon>
    </lineage>
</organism>
<accession>A0A8X7MNT8</accession>
<gene>
    <name evidence="3" type="ORF">A4X06_0g6423</name>
</gene>
<evidence type="ECO:0000259" key="2">
    <source>
        <dbReference type="Pfam" id="PF12776"/>
    </source>
</evidence>